<dbReference type="InterPro" id="IPR036322">
    <property type="entry name" value="WD40_repeat_dom_sf"/>
</dbReference>
<proteinExistence type="predicted"/>
<dbReference type="PRINTS" id="PR00320">
    <property type="entry name" value="GPROTEINBRPT"/>
</dbReference>
<dbReference type="AlphaFoldDB" id="A0A2C9W532"/>
<dbReference type="SMART" id="SM00320">
    <property type="entry name" value="WD40"/>
    <property type="match status" value="7"/>
</dbReference>
<feature type="repeat" description="WD" evidence="3">
    <location>
        <begin position="190"/>
        <end position="231"/>
    </location>
</feature>
<keyword evidence="1 3" id="KW-0853">WD repeat</keyword>
<dbReference type="InterPro" id="IPR001680">
    <property type="entry name" value="WD40_rpt"/>
</dbReference>
<evidence type="ECO:0000313" key="5">
    <source>
        <dbReference type="Proteomes" id="UP000091857"/>
    </source>
</evidence>
<dbReference type="PANTHER" id="PTHR22844:SF213">
    <property type="entry name" value="OS01G0232200 PROTEIN"/>
    <property type="match status" value="1"/>
</dbReference>
<dbReference type="STRING" id="3983.A0A2C9W532"/>
<dbReference type="SUPFAM" id="SSF50978">
    <property type="entry name" value="WD40 repeat-like"/>
    <property type="match status" value="1"/>
</dbReference>
<organism evidence="4 5">
    <name type="scientific">Manihot esculenta</name>
    <name type="common">Cassava</name>
    <name type="synonym">Jatropha manihot</name>
    <dbReference type="NCBI Taxonomy" id="3983"/>
    <lineage>
        <taxon>Eukaryota</taxon>
        <taxon>Viridiplantae</taxon>
        <taxon>Streptophyta</taxon>
        <taxon>Embryophyta</taxon>
        <taxon>Tracheophyta</taxon>
        <taxon>Spermatophyta</taxon>
        <taxon>Magnoliopsida</taxon>
        <taxon>eudicotyledons</taxon>
        <taxon>Gunneridae</taxon>
        <taxon>Pentapetalae</taxon>
        <taxon>rosids</taxon>
        <taxon>fabids</taxon>
        <taxon>Malpighiales</taxon>
        <taxon>Euphorbiaceae</taxon>
        <taxon>Crotonoideae</taxon>
        <taxon>Manihoteae</taxon>
        <taxon>Manihot</taxon>
    </lineage>
</organism>
<feature type="repeat" description="WD" evidence="3">
    <location>
        <begin position="326"/>
        <end position="365"/>
    </location>
</feature>
<accession>A0A2C9W532</accession>
<dbReference type="Gramene" id="Manes.03G062400.1.v8.1">
    <property type="protein sequence ID" value="Manes.03G062400.1.v8.1.CDS.1"/>
    <property type="gene ID" value="Manes.03G062400.v8.1"/>
</dbReference>
<evidence type="ECO:0000256" key="3">
    <source>
        <dbReference type="PROSITE-ProRule" id="PRU00221"/>
    </source>
</evidence>
<dbReference type="Proteomes" id="UP000091857">
    <property type="component" value="Chromosome 3"/>
</dbReference>
<dbReference type="PROSITE" id="PS50294">
    <property type="entry name" value="WD_REPEATS_REGION"/>
    <property type="match status" value="2"/>
</dbReference>
<keyword evidence="5" id="KW-1185">Reference proteome</keyword>
<feature type="repeat" description="WD" evidence="3">
    <location>
        <begin position="278"/>
        <end position="312"/>
    </location>
</feature>
<comment type="caution">
    <text evidence="4">The sequence shown here is derived from an EMBL/GenBank/DDBJ whole genome shotgun (WGS) entry which is preliminary data.</text>
</comment>
<dbReference type="InterPro" id="IPR020472">
    <property type="entry name" value="WD40_PAC1"/>
</dbReference>
<evidence type="ECO:0000313" key="4">
    <source>
        <dbReference type="EMBL" id="OAY54280.1"/>
    </source>
</evidence>
<evidence type="ECO:0000256" key="2">
    <source>
        <dbReference type="ARBA" id="ARBA00022737"/>
    </source>
</evidence>
<dbReference type="Pfam" id="PF00400">
    <property type="entry name" value="WD40"/>
    <property type="match status" value="5"/>
</dbReference>
<feature type="repeat" description="WD" evidence="3">
    <location>
        <begin position="232"/>
        <end position="263"/>
    </location>
</feature>
<dbReference type="EMBL" id="CM004389">
    <property type="protein sequence ID" value="OAY54280.1"/>
    <property type="molecule type" value="Genomic_DNA"/>
</dbReference>
<dbReference type="PROSITE" id="PS50082">
    <property type="entry name" value="WD_REPEATS_2"/>
    <property type="match status" value="4"/>
</dbReference>
<keyword evidence="2" id="KW-0677">Repeat</keyword>
<dbReference type="Gene3D" id="2.130.10.10">
    <property type="entry name" value="YVTN repeat-like/Quinoprotein amine dehydrogenase"/>
    <property type="match status" value="3"/>
</dbReference>
<dbReference type="OrthoDB" id="190105at2759"/>
<sequence length="455" mass="52174">MEFYRKRALHTLMSEEGNTIMEPPTITLPSITTFQEMHDRDQLRFSSPRSPTTDFTNKLNLIPPASPESPWTLSPLHTPSPSLLYHCIASLHRNEGNIFSIAVSKGVIFTGSESKRIRAWRQPDCMERGHLRASSGEVRAILAHGNVLFSAHKDRKIRILNFTVSENFRMRKVSTLPRRNSFRLFSKSNSQRHKDCVSCMAYYHAEGLLYTGSYDRTVKVWRVSDKICVDSFAAHEDNVNAIVVNQDDGWVFTCSIDGSVKIWRRVYRENSHILTMTLKFQQSPVNCLALSSTFTNCFLYSGSSDGTINFWEKEKFSGRFNHGGFLQGHRFAVLCLAAVEKFIFSGSVDTTIRVWRREEGSYFHECLAILDGHRGPVRCLAACMEMEKVVMGFLVYSASLDHSFKIWRVKILPEEKFCMDHADKSDCKSKLMEYEMSPVLSPSWVERKLRISPFQ</sequence>
<dbReference type="InterPro" id="IPR045182">
    <property type="entry name" value="JINGUBANG-like"/>
</dbReference>
<reference evidence="5" key="1">
    <citation type="journal article" date="2016" name="Nat. Biotechnol.">
        <title>Sequencing wild and cultivated cassava and related species reveals extensive interspecific hybridization and genetic diversity.</title>
        <authorList>
            <person name="Bredeson J.V."/>
            <person name="Lyons J.B."/>
            <person name="Prochnik S.E."/>
            <person name="Wu G.A."/>
            <person name="Ha C.M."/>
            <person name="Edsinger-Gonzales E."/>
            <person name="Grimwood J."/>
            <person name="Schmutz J."/>
            <person name="Rabbi I.Y."/>
            <person name="Egesi C."/>
            <person name="Nauluvula P."/>
            <person name="Lebot V."/>
            <person name="Ndunguru J."/>
            <person name="Mkamilo G."/>
            <person name="Bart R.S."/>
            <person name="Setter T.L."/>
            <person name="Gleadow R.M."/>
            <person name="Kulakow P."/>
            <person name="Ferguson M.E."/>
            <person name="Rounsley S."/>
            <person name="Rokhsar D.S."/>
        </authorList>
    </citation>
    <scope>NUCLEOTIDE SEQUENCE [LARGE SCALE GENOMIC DNA]</scope>
    <source>
        <strain evidence="5">cv. AM560-2</strain>
    </source>
</reference>
<gene>
    <name evidence="4" type="ORF">MANES_03G062400v8</name>
</gene>
<dbReference type="OMA" id="CLEMDKV"/>
<evidence type="ECO:0000256" key="1">
    <source>
        <dbReference type="ARBA" id="ARBA00022574"/>
    </source>
</evidence>
<dbReference type="CDD" id="cd00200">
    <property type="entry name" value="WD40"/>
    <property type="match status" value="1"/>
</dbReference>
<dbReference type="PANTHER" id="PTHR22844">
    <property type="entry name" value="F-BOX AND WD40 DOMAIN PROTEIN"/>
    <property type="match status" value="1"/>
</dbReference>
<name>A0A2C9W532_MANES</name>
<protein>
    <submittedName>
        <fullName evidence="4">Uncharacterized protein</fullName>
    </submittedName>
</protein>
<dbReference type="InterPro" id="IPR015943">
    <property type="entry name" value="WD40/YVTN_repeat-like_dom_sf"/>
</dbReference>